<evidence type="ECO:0000313" key="2">
    <source>
        <dbReference type="Proteomes" id="UP000481807"/>
    </source>
</evidence>
<proteinExistence type="predicted"/>
<name>A0AB36BJ56_STAWA</name>
<comment type="caution">
    <text evidence="1">The sequence shown here is derived from an EMBL/GenBank/DDBJ whole genome shotgun (WGS) entry which is preliminary data.</text>
</comment>
<dbReference type="Proteomes" id="UP000481807">
    <property type="component" value="Unassembled WGS sequence"/>
</dbReference>
<dbReference type="RefSeq" id="WP_160175636.1">
    <property type="nucleotide sequence ID" value="NZ_QXWP01000009.1"/>
</dbReference>
<dbReference type="EMBL" id="QXWP01000009">
    <property type="protein sequence ID" value="NBH31625.1"/>
    <property type="molecule type" value="Genomic_DNA"/>
</dbReference>
<gene>
    <name evidence="1" type="ORF">D3Z30_11640</name>
</gene>
<organism evidence="1 2">
    <name type="scientific">Staphylococcus warneri</name>
    <dbReference type="NCBI Taxonomy" id="1292"/>
    <lineage>
        <taxon>Bacteria</taxon>
        <taxon>Bacillati</taxon>
        <taxon>Bacillota</taxon>
        <taxon>Bacilli</taxon>
        <taxon>Bacillales</taxon>
        <taxon>Staphylococcaceae</taxon>
        <taxon>Staphylococcus</taxon>
    </lineage>
</organism>
<sequence>MNHLQRMIRSIDKWIAPYKYRIEDENQITTVSQKHRKKQKFKGKQKKYLTPEEEQHKKDMLQRGALGIKVISINEQMDDINALNRLLKSQSHTAYYSHNQQHHQLAVKFEKGSAWRYHERNPKKIKQLIPVVKYRYKGESDRTHVIPIGYHGSENDERLLIDFSRKINRGGLKKAEDYIARINETEAILWFVDIVRQNDDSVKWRLIVWDNQQNIVIERQFHDHSKFTWS</sequence>
<dbReference type="AlphaFoldDB" id="A0AB36BJ56"/>
<protein>
    <submittedName>
        <fullName evidence="1">Uncharacterized protein</fullName>
    </submittedName>
</protein>
<evidence type="ECO:0000313" key="1">
    <source>
        <dbReference type="EMBL" id="NBH31625.1"/>
    </source>
</evidence>
<accession>A0AB36BJ56</accession>
<reference evidence="1 2" key="1">
    <citation type="submission" date="2018-08" db="EMBL/GenBank/DDBJ databases">
        <title>Murine metabolic-syndrome-specific gut microbial biobank.</title>
        <authorList>
            <person name="Liu C."/>
        </authorList>
    </citation>
    <scope>NUCLEOTIDE SEQUENCE [LARGE SCALE GENOMIC DNA]</scope>
    <source>
        <strain evidence="1 2">1XD21-27</strain>
    </source>
</reference>